<gene>
    <name evidence="2" type="ORF">A2V49_02520</name>
</gene>
<dbReference type="SMART" id="SM00790">
    <property type="entry name" value="AFOR_N"/>
    <property type="match status" value="1"/>
</dbReference>
<accession>A0A1F4UNY1</accession>
<dbReference type="AlphaFoldDB" id="A0A1F4UNY1"/>
<proteinExistence type="predicted"/>
<dbReference type="EMBL" id="MEUV01000019">
    <property type="protein sequence ID" value="OGC45903.1"/>
    <property type="molecule type" value="Genomic_DNA"/>
</dbReference>
<dbReference type="InterPro" id="IPR036503">
    <property type="entry name" value="Ald_Fedxn_OxRdtase_N_sf"/>
</dbReference>
<dbReference type="InterPro" id="IPR051919">
    <property type="entry name" value="W-dependent_AOR"/>
</dbReference>
<evidence type="ECO:0000313" key="2">
    <source>
        <dbReference type="EMBL" id="OGC45903.1"/>
    </source>
</evidence>
<name>A0A1F4UNY1_UNCKA</name>
<dbReference type="InterPro" id="IPR013983">
    <property type="entry name" value="Ald_Fedxn_OxRdtase_N"/>
</dbReference>
<evidence type="ECO:0000313" key="3">
    <source>
        <dbReference type="Proteomes" id="UP000178615"/>
    </source>
</evidence>
<dbReference type="GO" id="GO:0016625">
    <property type="term" value="F:oxidoreductase activity, acting on the aldehyde or oxo group of donors, iron-sulfur protein as acceptor"/>
    <property type="evidence" value="ECO:0007669"/>
    <property type="project" value="InterPro"/>
</dbReference>
<sequence>MDLSNKKVLFINLQNKSFELKTYADLNKFIGGVGLGIKLMDMYKNLDPLIFCVGPLNGFFPFVSKAAVLFMNDNKLEDVYLGGYMSTRIKFCDLDAIIFHGKSDDGVVLDILNEEVHFKNSDENPNNLGLPGKKSSLVLKDKKIILDEYFEEDGSLLANKLKSLKIFGITITGTKVFIPKNMAKYTEVYKTILEKTSQIAVEKGFFPSCSGCPMGCEKSITGENGGNILVHSLVACQSAEKIYSDVGTVFSCLNVLGYDYTHEDVENFNYLVSEVLKNLS</sequence>
<dbReference type="PANTHER" id="PTHR30038">
    <property type="entry name" value="ALDEHYDE FERREDOXIN OXIDOREDUCTASE"/>
    <property type="match status" value="1"/>
</dbReference>
<dbReference type="PANTHER" id="PTHR30038:SF8">
    <property type="entry name" value="ALDEHYDE FERREDOXIN OXIDOREDUCTASE"/>
    <property type="match status" value="1"/>
</dbReference>
<dbReference type="Pfam" id="PF02730">
    <property type="entry name" value="AFOR_N"/>
    <property type="match status" value="1"/>
</dbReference>
<comment type="caution">
    <text evidence="2">The sequence shown here is derived from an EMBL/GenBank/DDBJ whole genome shotgun (WGS) entry which is preliminary data.</text>
</comment>
<dbReference type="Gene3D" id="3.60.9.10">
    <property type="entry name" value="Aldehyde ferredoxin oxidoreductase, N-terminal domain"/>
    <property type="match status" value="1"/>
</dbReference>
<reference evidence="2 3" key="1">
    <citation type="journal article" date="2016" name="Nat. Commun.">
        <title>Thousands of microbial genomes shed light on interconnected biogeochemical processes in an aquifer system.</title>
        <authorList>
            <person name="Anantharaman K."/>
            <person name="Brown C.T."/>
            <person name="Hug L.A."/>
            <person name="Sharon I."/>
            <person name="Castelle C.J."/>
            <person name="Probst A.J."/>
            <person name="Thomas B.C."/>
            <person name="Singh A."/>
            <person name="Wilkins M.J."/>
            <person name="Karaoz U."/>
            <person name="Brodie E.L."/>
            <person name="Williams K.H."/>
            <person name="Hubbard S.S."/>
            <person name="Banfield J.F."/>
        </authorList>
    </citation>
    <scope>NUCLEOTIDE SEQUENCE [LARGE SCALE GENOMIC DNA]</scope>
</reference>
<dbReference type="Proteomes" id="UP000178615">
    <property type="component" value="Unassembled WGS sequence"/>
</dbReference>
<organism evidence="2 3">
    <name type="scientific">candidate division WWE3 bacterium RBG_19FT_COMBO_34_6</name>
    <dbReference type="NCBI Taxonomy" id="1802612"/>
    <lineage>
        <taxon>Bacteria</taxon>
        <taxon>Katanobacteria</taxon>
    </lineage>
</organism>
<feature type="domain" description="Aldehyde ferredoxin oxidoreductase N-terminal" evidence="1">
    <location>
        <begin position="5"/>
        <end position="175"/>
    </location>
</feature>
<dbReference type="SUPFAM" id="SSF56228">
    <property type="entry name" value="Aldehyde ferredoxin oxidoreductase, N-terminal domain"/>
    <property type="match status" value="1"/>
</dbReference>
<dbReference type="GO" id="GO:0051536">
    <property type="term" value="F:iron-sulfur cluster binding"/>
    <property type="evidence" value="ECO:0007669"/>
    <property type="project" value="InterPro"/>
</dbReference>
<evidence type="ECO:0000259" key="1">
    <source>
        <dbReference type="SMART" id="SM00790"/>
    </source>
</evidence>
<protein>
    <recommendedName>
        <fullName evidence="1">Aldehyde ferredoxin oxidoreductase N-terminal domain-containing protein</fullName>
    </recommendedName>
</protein>